<reference evidence="3 4" key="1">
    <citation type="submission" date="2019-04" db="EMBL/GenBank/DDBJ databases">
        <authorList>
            <person name="Feng G."/>
            <person name="Zhang J."/>
            <person name="Zhu H."/>
        </authorList>
    </citation>
    <scope>NUCLEOTIDE SEQUENCE [LARGE SCALE GENOMIC DNA]</scope>
    <source>
        <strain evidence="3 4">JCM 19491</strain>
    </source>
</reference>
<dbReference type="InterPro" id="IPR036163">
    <property type="entry name" value="HMA_dom_sf"/>
</dbReference>
<dbReference type="Proteomes" id="UP000298284">
    <property type="component" value="Unassembled WGS sequence"/>
</dbReference>
<dbReference type="InterPro" id="IPR006121">
    <property type="entry name" value="HMA_dom"/>
</dbReference>
<dbReference type="OrthoDB" id="5513217at2"/>
<dbReference type="Gene3D" id="3.30.70.100">
    <property type="match status" value="1"/>
</dbReference>
<gene>
    <name evidence="3" type="ORF">EU557_02425</name>
</gene>
<keyword evidence="1" id="KW-0732">Signal</keyword>
<evidence type="ECO:0000313" key="4">
    <source>
        <dbReference type="Proteomes" id="UP000298284"/>
    </source>
</evidence>
<evidence type="ECO:0000256" key="1">
    <source>
        <dbReference type="SAM" id="SignalP"/>
    </source>
</evidence>
<keyword evidence="4" id="KW-1185">Reference proteome</keyword>
<dbReference type="CDD" id="cd00371">
    <property type="entry name" value="HMA"/>
    <property type="match status" value="1"/>
</dbReference>
<feature type="signal peptide" evidence="1">
    <location>
        <begin position="1"/>
        <end position="22"/>
    </location>
</feature>
<feature type="chain" id="PRO_5021222192" evidence="1">
    <location>
        <begin position="23"/>
        <end position="129"/>
    </location>
</feature>
<organism evidence="3 4">
    <name type="scientific">Hymenobacter wooponensis</name>
    <dbReference type="NCBI Taxonomy" id="1525360"/>
    <lineage>
        <taxon>Bacteria</taxon>
        <taxon>Pseudomonadati</taxon>
        <taxon>Bacteroidota</taxon>
        <taxon>Cytophagia</taxon>
        <taxon>Cytophagales</taxon>
        <taxon>Hymenobacteraceae</taxon>
        <taxon>Hymenobacter</taxon>
    </lineage>
</organism>
<sequence>MKLLSSFVASLLLLVSSQSTFAQDAKPKAKGGAATEQVQFKTSAVCDMCKARLEKSMAYEKGVQAANLDVPSKVLTVTYRPEKTTPAALRTAVQRTGYDADELSADARAYDKLPDCCKKTNSVHTDSKH</sequence>
<dbReference type="Pfam" id="PF00403">
    <property type="entry name" value="HMA"/>
    <property type="match status" value="1"/>
</dbReference>
<name>A0A4Z0MTK5_9BACT</name>
<dbReference type="RefSeq" id="WP_135528817.1">
    <property type="nucleotide sequence ID" value="NZ_SRKZ01000001.1"/>
</dbReference>
<comment type="caution">
    <text evidence="3">The sequence shown here is derived from an EMBL/GenBank/DDBJ whole genome shotgun (WGS) entry which is preliminary data.</text>
</comment>
<feature type="domain" description="HMA" evidence="2">
    <location>
        <begin position="35"/>
        <end position="101"/>
    </location>
</feature>
<evidence type="ECO:0000313" key="3">
    <source>
        <dbReference type="EMBL" id="TGD82658.1"/>
    </source>
</evidence>
<evidence type="ECO:0000259" key="2">
    <source>
        <dbReference type="PROSITE" id="PS50846"/>
    </source>
</evidence>
<dbReference type="AlphaFoldDB" id="A0A4Z0MTK5"/>
<dbReference type="EMBL" id="SRKZ01000001">
    <property type="protein sequence ID" value="TGD82658.1"/>
    <property type="molecule type" value="Genomic_DNA"/>
</dbReference>
<dbReference type="PROSITE" id="PS50846">
    <property type="entry name" value="HMA_2"/>
    <property type="match status" value="1"/>
</dbReference>
<proteinExistence type="predicted"/>
<accession>A0A4Z0MTK5</accession>
<dbReference type="GO" id="GO:0046872">
    <property type="term" value="F:metal ion binding"/>
    <property type="evidence" value="ECO:0007669"/>
    <property type="project" value="InterPro"/>
</dbReference>
<protein>
    <submittedName>
        <fullName evidence="3">Heavy-metal-associated domain-containing protein</fullName>
    </submittedName>
</protein>
<dbReference type="SUPFAM" id="SSF55008">
    <property type="entry name" value="HMA, heavy metal-associated domain"/>
    <property type="match status" value="1"/>
</dbReference>